<protein>
    <submittedName>
        <fullName evidence="2">Uncharacterized protein</fullName>
    </submittedName>
</protein>
<sequence>MTDKTPKDALRESARTERHPEVPDHATRQKTTAVPGGNRPDAAVAEDPARPGMVDPSKT</sequence>
<dbReference type="RefSeq" id="WP_119886963.1">
    <property type="nucleotide sequence ID" value="NZ_CP067170.1"/>
</dbReference>
<feature type="region of interest" description="Disordered" evidence="1">
    <location>
        <begin position="1"/>
        <end position="59"/>
    </location>
</feature>
<evidence type="ECO:0000313" key="2">
    <source>
        <dbReference type="EMBL" id="RJL00929.1"/>
    </source>
</evidence>
<organism evidence="2 3">
    <name type="scientific">Paracoccus aestuarii</name>
    <dbReference type="NCBI Taxonomy" id="453842"/>
    <lineage>
        <taxon>Bacteria</taxon>
        <taxon>Pseudomonadati</taxon>
        <taxon>Pseudomonadota</taxon>
        <taxon>Alphaproteobacteria</taxon>
        <taxon>Rhodobacterales</taxon>
        <taxon>Paracoccaceae</taxon>
        <taxon>Paracoccus</taxon>
    </lineage>
</organism>
<evidence type="ECO:0000256" key="1">
    <source>
        <dbReference type="SAM" id="MobiDB-lite"/>
    </source>
</evidence>
<dbReference type="Proteomes" id="UP000285530">
    <property type="component" value="Unassembled WGS sequence"/>
</dbReference>
<dbReference type="OrthoDB" id="7777539at2"/>
<comment type="caution">
    <text evidence="2">The sequence shown here is derived from an EMBL/GenBank/DDBJ whole genome shotgun (WGS) entry which is preliminary data.</text>
</comment>
<name>A0A418ZU61_9RHOB</name>
<dbReference type="EMBL" id="QZEV01000074">
    <property type="protein sequence ID" value="RJL00929.1"/>
    <property type="molecule type" value="Genomic_DNA"/>
</dbReference>
<accession>A0A418ZU61</accession>
<keyword evidence="3" id="KW-1185">Reference proteome</keyword>
<gene>
    <name evidence="2" type="ORF">D3P06_13040</name>
</gene>
<feature type="compositionally biased region" description="Basic and acidic residues" evidence="1">
    <location>
        <begin position="1"/>
        <end position="27"/>
    </location>
</feature>
<dbReference type="AlphaFoldDB" id="A0A418ZU61"/>
<proteinExistence type="predicted"/>
<reference evidence="2 3" key="1">
    <citation type="submission" date="2018-09" db="EMBL/GenBank/DDBJ databases">
        <title>Paracoccus onubensis nov. sp. a moderate halophilic bacterium isolated from Gruta de las Maravillas (Aracena, Spain).</title>
        <authorList>
            <person name="Jurado V."/>
            <person name="Gutierrez-Patricio S."/>
            <person name="Gonzalez-Pimentel J.L."/>
            <person name="Laiz L."/>
            <person name="Saiz-Jimenez C."/>
        </authorList>
    </citation>
    <scope>NUCLEOTIDE SEQUENCE [LARGE SCALE GENOMIC DNA]</scope>
    <source>
        <strain evidence="2 3">DSM 19484</strain>
    </source>
</reference>
<evidence type="ECO:0000313" key="3">
    <source>
        <dbReference type="Proteomes" id="UP000285530"/>
    </source>
</evidence>